<dbReference type="EMBL" id="JAPMXC010000010">
    <property type="protein sequence ID" value="MCY0389587.1"/>
    <property type="molecule type" value="Genomic_DNA"/>
</dbReference>
<keyword evidence="1" id="KW-0812">Transmembrane</keyword>
<dbReference type="Proteomes" id="UP001082899">
    <property type="component" value="Unassembled WGS sequence"/>
</dbReference>
<dbReference type="RefSeq" id="WP_267849480.1">
    <property type="nucleotide sequence ID" value="NZ_JAPMXC010000010.1"/>
</dbReference>
<organism evidence="2 3">
    <name type="scientific">Robbsia betulipollinis</name>
    <dbReference type="NCBI Taxonomy" id="2981849"/>
    <lineage>
        <taxon>Bacteria</taxon>
        <taxon>Pseudomonadati</taxon>
        <taxon>Pseudomonadota</taxon>
        <taxon>Betaproteobacteria</taxon>
        <taxon>Burkholderiales</taxon>
        <taxon>Burkholderiaceae</taxon>
        <taxon>Robbsia</taxon>
    </lineage>
</organism>
<sequence length="230" mass="26790">MKNLFNLKNIPIFLFFLSVFFIVKIFTLFMPKQSSDWASWVQAFGSIGAIFVAIYVSYDQNKKQLVREKEKVKKEELSLLTIINDELFLLRKLVDERFADFLSKIPKNISDMELHKVPTKPFLVYEGSVSKIGIISDEDIRRKIIYIYSGYNRLFDGMSLFNEISDSYDDAKRYDDSADTSESRKEKDERYKDLEYSHLQLRELYKKIDDPLNALLRNLGEAIGGGAVCE</sequence>
<accession>A0ABT3ZT07</accession>
<gene>
    <name evidence="2" type="ORF">OVY01_20790</name>
</gene>
<protein>
    <submittedName>
        <fullName evidence="2">Uncharacterized protein</fullName>
    </submittedName>
</protein>
<evidence type="ECO:0000313" key="3">
    <source>
        <dbReference type="Proteomes" id="UP001082899"/>
    </source>
</evidence>
<proteinExistence type="predicted"/>
<keyword evidence="1" id="KW-1133">Transmembrane helix</keyword>
<keyword evidence="3" id="KW-1185">Reference proteome</keyword>
<evidence type="ECO:0000256" key="1">
    <source>
        <dbReference type="SAM" id="Phobius"/>
    </source>
</evidence>
<reference evidence="2" key="1">
    <citation type="submission" date="2022-11" db="EMBL/GenBank/DDBJ databases">
        <title>Robbsia betulipollinis sp. nov., isolated from pollen of birch (Betula pendula).</title>
        <authorList>
            <person name="Shi H."/>
            <person name="Ambika Manirajan B."/>
            <person name="Ratering S."/>
            <person name="Geissler-Plaum R."/>
            <person name="Schnell S."/>
        </authorList>
    </citation>
    <scope>NUCLEOTIDE SEQUENCE</scope>
    <source>
        <strain evidence="2">Bb-Pol-6</strain>
    </source>
</reference>
<name>A0ABT3ZT07_9BURK</name>
<evidence type="ECO:0000313" key="2">
    <source>
        <dbReference type="EMBL" id="MCY0389587.1"/>
    </source>
</evidence>
<feature type="transmembrane region" description="Helical" evidence="1">
    <location>
        <begin position="37"/>
        <end position="58"/>
    </location>
</feature>
<comment type="caution">
    <text evidence="2">The sequence shown here is derived from an EMBL/GenBank/DDBJ whole genome shotgun (WGS) entry which is preliminary data.</text>
</comment>
<feature type="transmembrane region" description="Helical" evidence="1">
    <location>
        <begin position="12"/>
        <end position="31"/>
    </location>
</feature>
<keyword evidence="1" id="KW-0472">Membrane</keyword>